<name>A0A9X4B0Y4_9CLOT</name>
<dbReference type="EMBL" id="JAMRYU010000001">
    <property type="protein sequence ID" value="MDC4238941.1"/>
    <property type="molecule type" value="Genomic_DNA"/>
</dbReference>
<gene>
    <name evidence="2" type="ORF">NE398_01995</name>
</gene>
<comment type="caution">
    <text evidence="2">The sequence shown here is derived from an EMBL/GenBank/DDBJ whole genome shotgun (WGS) entry which is preliminary data.</text>
</comment>
<dbReference type="PANTHER" id="PTHR43415">
    <property type="entry name" value="SPERMIDINE N(1)-ACETYLTRANSFERASE"/>
    <property type="match status" value="1"/>
</dbReference>
<evidence type="ECO:0000259" key="1">
    <source>
        <dbReference type="PROSITE" id="PS51186"/>
    </source>
</evidence>
<dbReference type="InterPro" id="IPR016181">
    <property type="entry name" value="Acyl_CoA_acyltransferase"/>
</dbReference>
<dbReference type="Gene3D" id="3.40.630.30">
    <property type="match status" value="1"/>
</dbReference>
<keyword evidence="3" id="KW-1185">Reference proteome</keyword>
<feature type="domain" description="N-acetyltransferase" evidence="1">
    <location>
        <begin position="13"/>
        <end position="178"/>
    </location>
</feature>
<dbReference type="RefSeq" id="WP_272470032.1">
    <property type="nucleotide sequence ID" value="NZ_JAMRYU010000001.1"/>
</dbReference>
<reference evidence="2" key="1">
    <citation type="submission" date="2022-05" db="EMBL/GenBank/DDBJ databases">
        <title>Draft genome sequence of Clostridium tertium strain CP3 isolated from Peru.</title>
        <authorList>
            <person name="Hurtado R."/>
            <person name="Lima L."/>
            <person name="Sousa T."/>
            <person name="Jaiswal A.K."/>
            <person name="Tiwari S."/>
            <person name="Maturrano L."/>
            <person name="Brenig B."/>
            <person name="Azevedo V."/>
        </authorList>
    </citation>
    <scope>NUCLEOTIDE SEQUENCE</scope>
    <source>
        <strain evidence="2">CP3</strain>
    </source>
</reference>
<proteinExistence type="predicted"/>
<dbReference type="PANTHER" id="PTHR43415:SF3">
    <property type="entry name" value="GNAT-FAMILY ACETYLTRANSFERASE"/>
    <property type="match status" value="1"/>
</dbReference>
<dbReference type="AlphaFoldDB" id="A0A9X4B0Y4"/>
<organism evidence="2 3">
    <name type="scientific">Clostridium tertium</name>
    <dbReference type="NCBI Taxonomy" id="1559"/>
    <lineage>
        <taxon>Bacteria</taxon>
        <taxon>Bacillati</taxon>
        <taxon>Bacillota</taxon>
        <taxon>Clostridia</taxon>
        <taxon>Eubacteriales</taxon>
        <taxon>Clostridiaceae</taxon>
        <taxon>Clostridium</taxon>
    </lineage>
</organism>
<dbReference type="SUPFAM" id="SSF55729">
    <property type="entry name" value="Acyl-CoA N-acyltransferases (Nat)"/>
    <property type="match status" value="1"/>
</dbReference>
<evidence type="ECO:0000313" key="2">
    <source>
        <dbReference type="EMBL" id="MDC4238941.1"/>
    </source>
</evidence>
<accession>A0A9X4B0Y4</accession>
<protein>
    <submittedName>
        <fullName evidence="2">GNAT family N-acetyltransferase</fullName>
    </submittedName>
</protein>
<sequence length="178" mass="20529">MYKEIKLKNGENLILRKAEVNDAEKMIEYLNIVGGESDNLLFGENEFHLSIDQEKLHLENMANQETSMMLIGIINKKIVSVAQVSTSNRKRISHNAEIAISVKKEYWNLGIGSEVMKILIDFAKDTKKIKNISLGVKVNNTKARNLYSKFGFKEVGFHKNFFYVNDEYDDEILMDLYI</sequence>
<dbReference type="GO" id="GO:0016747">
    <property type="term" value="F:acyltransferase activity, transferring groups other than amino-acyl groups"/>
    <property type="evidence" value="ECO:0007669"/>
    <property type="project" value="InterPro"/>
</dbReference>
<dbReference type="InterPro" id="IPR000182">
    <property type="entry name" value="GNAT_dom"/>
</dbReference>
<dbReference type="Proteomes" id="UP001141183">
    <property type="component" value="Unassembled WGS sequence"/>
</dbReference>
<dbReference type="Pfam" id="PF00583">
    <property type="entry name" value="Acetyltransf_1"/>
    <property type="match status" value="1"/>
</dbReference>
<evidence type="ECO:0000313" key="3">
    <source>
        <dbReference type="Proteomes" id="UP001141183"/>
    </source>
</evidence>
<dbReference type="PROSITE" id="PS51186">
    <property type="entry name" value="GNAT"/>
    <property type="match status" value="1"/>
</dbReference>